<accession>A0A921K0Y1</accession>
<comment type="caution">
    <text evidence="1">The sequence shown here is derived from an EMBL/GenBank/DDBJ whole genome shotgun (WGS) entry which is preliminary data.</text>
</comment>
<dbReference type="AlphaFoldDB" id="A0A921K0Y1"/>
<evidence type="ECO:0000313" key="1">
    <source>
        <dbReference type="EMBL" id="HJE97086.1"/>
    </source>
</evidence>
<dbReference type="EMBL" id="DYXG01000055">
    <property type="protein sequence ID" value="HJE97086.1"/>
    <property type="molecule type" value="Genomic_DNA"/>
</dbReference>
<sequence length="71" mass="7856">MNEKVYIARTAINGDNTSVDYSVYQLNINGTMIMTNDEFVEAIADHGYVGLGNFILKKLDEQLGALIGNEE</sequence>
<gene>
    <name evidence="1" type="ORF">K8V00_05640</name>
</gene>
<organism evidence="1 2">
    <name type="scientific">Ligilactobacillus acidipiscis</name>
    <dbReference type="NCBI Taxonomy" id="89059"/>
    <lineage>
        <taxon>Bacteria</taxon>
        <taxon>Bacillati</taxon>
        <taxon>Bacillota</taxon>
        <taxon>Bacilli</taxon>
        <taxon>Lactobacillales</taxon>
        <taxon>Lactobacillaceae</taxon>
        <taxon>Ligilactobacillus</taxon>
    </lineage>
</organism>
<reference evidence="1" key="1">
    <citation type="journal article" date="2021" name="PeerJ">
        <title>Extensive microbial diversity within the chicken gut microbiome revealed by metagenomics and culture.</title>
        <authorList>
            <person name="Gilroy R."/>
            <person name="Ravi A."/>
            <person name="Getino M."/>
            <person name="Pursley I."/>
            <person name="Horton D.L."/>
            <person name="Alikhan N.F."/>
            <person name="Baker D."/>
            <person name="Gharbi K."/>
            <person name="Hall N."/>
            <person name="Watson M."/>
            <person name="Adriaenssens E.M."/>
            <person name="Foster-Nyarko E."/>
            <person name="Jarju S."/>
            <person name="Secka A."/>
            <person name="Antonio M."/>
            <person name="Oren A."/>
            <person name="Chaudhuri R.R."/>
            <person name="La Ragione R."/>
            <person name="Hildebrand F."/>
            <person name="Pallen M.J."/>
        </authorList>
    </citation>
    <scope>NUCLEOTIDE SEQUENCE</scope>
    <source>
        <strain evidence="1">CHK174-6876</strain>
    </source>
</reference>
<name>A0A921K0Y1_9LACO</name>
<protein>
    <submittedName>
        <fullName evidence="1">Uncharacterized protein</fullName>
    </submittedName>
</protein>
<evidence type="ECO:0000313" key="2">
    <source>
        <dbReference type="Proteomes" id="UP000707535"/>
    </source>
</evidence>
<dbReference type="Proteomes" id="UP000707535">
    <property type="component" value="Unassembled WGS sequence"/>
</dbReference>
<proteinExistence type="predicted"/>
<reference evidence="1" key="2">
    <citation type="submission" date="2021-09" db="EMBL/GenBank/DDBJ databases">
        <authorList>
            <person name="Gilroy R."/>
        </authorList>
    </citation>
    <scope>NUCLEOTIDE SEQUENCE</scope>
    <source>
        <strain evidence="1">CHK174-6876</strain>
    </source>
</reference>